<evidence type="ECO:0000259" key="6">
    <source>
        <dbReference type="PROSITE" id="PS51671"/>
    </source>
</evidence>
<dbReference type="InterPro" id="IPR033655">
    <property type="entry name" value="TGS_RelA/SpoT"/>
</dbReference>
<dbReference type="CDD" id="cd05399">
    <property type="entry name" value="NT_Rel-Spo_like"/>
    <property type="match status" value="1"/>
</dbReference>
<protein>
    <recommendedName>
        <fullName evidence="1">GTP pyrophosphokinase</fullName>
    </recommendedName>
    <alternativeName>
        <fullName evidence="3">(p)ppGpp synthase</fullName>
    </alternativeName>
    <alternativeName>
        <fullName evidence="2">ATP:GTP 3'-pyrophosphotransferase</fullName>
    </alternativeName>
    <alternativeName>
        <fullName evidence="4">ppGpp synthase I</fullName>
    </alternativeName>
</protein>
<evidence type="ECO:0000256" key="4">
    <source>
        <dbReference type="ARBA" id="ARBA00033308"/>
    </source>
</evidence>
<dbReference type="SUPFAM" id="SSF109604">
    <property type="entry name" value="HD-domain/PDEase-like"/>
    <property type="match status" value="2"/>
</dbReference>
<dbReference type="InterPro" id="IPR012676">
    <property type="entry name" value="TGS-like"/>
</dbReference>
<dbReference type="Gene3D" id="3.30.70.260">
    <property type="match status" value="1"/>
</dbReference>
<evidence type="ECO:0000313" key="8">
    <source>
        <dbReference type="EMBL" id="WNO03755.1"/>
    </source>
</evidence>
<dbReference type="Pfam" id="PF04607">
    <property type="entry name" value="RelA_SpoT"/>
    <property type="match status" value="1"/>
</dbReference>
<dbReference type="EMBL" id="CP132507">
    <property type="protein sequence ID" value="WNO03755.1"/>
    <property type="molecule type" value="Genomic_DNA"/>
</dbReference>
<dbReference type="PROSITE" id="PS51671">
    <property type="entry name" value="ACT"/>
    <property type="match status" value="1"/>
</dbReference>
<dbReference type="RefSeq" id="WP_313866638.1">
    <property type="nucleotide sequence ID" value="NZ_CP132507.1"/>
</dbReference>
<keyword evidence="9" id="KW-1185">Reference proteome</keyword>
<dbReference type="Pfam" id="PF02824">
    <property type="entry name" value="TGS"/>
    <property type="match status" value="1"/>
</dbReference>
<proteinExistence type="predicted"/>
<evidence type="ECO:0000256" key="3">
    <source>
        <dbReference type="ARBA" id="ARBA00032407"/>
    </source>
</evidence>
<keyword evidence="8" id="KW-0808">Transferase</keyword>
<accession>A0ABZ0AWT8</accession>
<dbReference type="Proteomes" id="UP001302257">
    <property type="component" value="Chromosome"/>
</dbReference>
<dbReference type="Gene3D" id="3.10.20.30">
    <property type="match status" value="1"/>
</dbReference>
<feature type="compositionally biased region" description="Low complexity" evidence="5">
    <location>
        <begin position="123"/>
        <end position="132"/>
    </location>
</feature>
<evidence type="ECO:0000313" key="9">
    <source>
        <dbReference type="Proteomes" id="UP001302257"/>
    </source>
</evidence>
<feature type="domain" description="ACT" evidence="6">
    <location>
        <begin position="728"/>
        <end position="799"/>
    </location>
</feature>
<dbReference type="InterPro" id="IPR012675">
    <property type="entry name" value="Beta-grasp_dom_sf"/>
</dbReference>
<dbReference type="CDD" id="cd01668">
    <property type="entry name" value="TGS_RSH"/>
    <property type="match status" value="1"/>
</dbReference>
<evidence type="ECO:0000256" key="1">
    <source>
        <dbReference type="ARBA" id="ARBA00019852"/>
    </source>
</evidence>
<dbReference type="PANTHER" id="PTHR21262:SF31">
    <property type="entry name" value="GTP PYROPHOSPHOKINASE"/>
    <property type="match status" value="1"/>
</dbReference>
<evidence type="ECO:0000256" key="2">
    <source>
        <dbReference type="ARBA" id="ARBA00029754"/>
    </source>
</evidence>
<dbReference type="Gene3D" id="1.10.3210.10">
    <property type="entry name" value="Hypothetical protein af1432"/>
    <property type="match status" value="1"/>
</dbReference>
<dbReference type="PROSITE" id="PS51880">
    <property type="entry name" value="TGS"/>
    <property type="match status" value="1"/>
</dbReference>
<organism evidence="8 9">
    <name type="scientific">Rhodoferax mekongensis</name>
    <dbReference type="NCBI Taxonomy" id="3068341"/>
    <lineage>
        <taxon>Bacteria</taxon>
        <taxon>Pseudomonadati</taxon>
        <taxon>Pseudomonadota</taxon>
        <taxon>Betaproteobacteria</taxon>
        <taxon>Burkholderiales</taxon>
        <taxon>Comamonadaceae</taxon>
        <taxon>Rhodoferax</taxon>
    </lineage>
</organism>
<evidence type="ECO:0000259" key="7">
    <source>
        <dbReference type="PROSITE" id="PS51880"/>
    </source>
</evidence>
<evidence type="ECO:0000256" key="5">
    <source>
        <dbReference type="SAM" id="MobiDB-lite"/>
    </source>
</evidence>
<dbReference type="CDD" id="cd04876">
    <property type="entry name" value="ACT_RelA-SpoT"/>
    <property type="match status" value="1"/>
</dbReference>
<dbReference type="InterPro" id="IPR004095">
    <property type="entry name" value="TGS"/>
</dbReference>
<feature type="region of interest" description="Disordered" evidence="5">
    <location>
        <begin position="123"/>
        <end position="155"/>
    </location>
</feature>
<dbReference type="InterPro" id="IPR045865">
    <property type="entry name" value="ACT-like_dom_sf"/>
</dbReference>
<sequence length="799" mass="86391">MKSLYAGDIATATPQVIAATADSLPEQAGALQRARAFAEPLLATESLDTGENVLQHADAVAAILRTIGGSEAMQAASYLVYACDHLNKPHEIIAKAFGDNFADLALETTKLVRLQRMARLAQQSASHSNSAAPMAQTAGPAGPSQGADSPHGGQRLAQRWSVGAPGLQTESVRKMLLAFSKDLRVVMLRLASRLQTLRHFAATKLPVPPGLASEALQVFAPLANRLGIWEIKWEMEDLSFRFLEPDTYKQVAKLLDEKRAEREASVERLRQQLADELAAQGVQAIVQGRPKHIYSIVKKMRGKSLGFDQVYDIRALRIVVPTVPDCYAALSLVHTRFTPITEEFDDYIARPKPNGYQSLHTVVREMDPQAPPLQGALPPEGAVPLGGGPAAGRSAGQPIEVQIRTQAMHDHAEHGVAAHWAYKEAGAKGYGGSVTAAGEYDAKIAVLRQLLAWERDLSGAHASDGQGMFDDRIYVLTPDAAIVELPQGATAVDFAYSVHTNLGHRCRGAKVDGAMVPLNTPLKNGQTVEVTAVKEGGPSRDWLNPELGYLVSHRARAKVRAWFNALAMGETMAKGREAVEKLLQREGKTAIKLDDLASQLGFHNADALFEVVGKDEFSLRNIELLLRPPEPAGPQDDYMPLKKPRGVSGGKGGVLVVGIDSLMTQLAKCCKPAPPDLISGFVTRGKGVSVHRSDCSNLRNMVQRSGDRLIEVEWGAPGGKDGNVYPVDVAVEALDRQGLLRDISEVFAKEKMNVIGVQTQSVKGTAWMTFTVEVAESGRLTRVLKIVNELSGVRSARRR</sequence>
<dbReference type="GO" id="GO:0008728">
    <property type="term" value="F:GTP diphosphokinase activity"/>
    <property type="evidence" value="ECO:0007669"/>
    <property type="project" value="UniProtKB-EC"/>
</dbReference>
<dbReference type="SUPFAM" id="SSF81271">
    <property type="entry name" value="TGS-like"/>
    <property type="match status" value="1"/>
</dbReference>
<dbReference type="InterPro" id="IPR043519">
    <property type="entry name" value="NT_sf"/>
</dbReference>
<feature type="domain" description="TGS" evidence="7">
    <location>
        <begin position="471"/>
        <end position="532"/>
    </location>
</feature>
<dbReference type="SUPFAM" id="SSF81301">
    <property type="entry name" value="Nucleotidyltransferase"/>
    <property type="match status" value="1"/>
</dbReference>
<dbReference type="Pfam" id="PF13328">
    <property type="entry name" value="HD_4"/>
    <property type="match status" value="2"/>
</dbReference>
<name>A0ABZ0AWT8_9BURK</name>
<dbReference type="Pfam" id="PF13291">
    <property type="entry name" value="ACT_4"/>
    <property type="match status" value="1"/>
</dbReference>
<gene>
    <name evidence="8" type="ORF">RAN89_12605</name>
</gene>
<dbReference type="InterPro" id="IPR002912">
    <property type="entry name" value="ACT_dom"/>
</dbReference>
<reference evidence="8 9" key="1">
    <citation type="submission" date="2023-08" db="EMBL/GenBank/DDBJ databases">
        <title>Rhodoferax potami sp. nov. and Rhodoferax mekongensis sp. nov., isolated from the Mekong River in Thailand.</title>
        <authorList>
            <person name="Kitikhun S."/>
            <person name="Charoenyingcharoen P."/>
            <person name="Siriarchawattana P."/>
            <person name="Likhitrattanapisal S."/>
            <person name="Nilsakha T."/>
            <person name="Chanpet A."/>
            <person name="Rattanawaree P."/>
            <person name="Ingsriswang S."/>
        </authorList>
    </citation>
    <scope>NUCLEOTIDE SEQUENCE [LARGE SCALE GENOMIC DNA]</scope>
    <source>
        <strain evidence="8 9">TBRC 17307</strain>
    </source>
</reference>
<dbReference type="InterPro" id="IPR007685">
    <property type="entry name" value="RelA_SpoT"/>
</dbReference>
<dbReference type="SUPFAM" id="SSF55021">
    <property type="entry name" value="ACT-like"/>
    <property type="match status" value="1"/>
</dbReference>
<dbReference type="PANTHER" id="PTHR21262">
    <property type="entry name" value="GUANOSINE-3',5'-BIS DIPHOSPHATE 3'-PYROPHOSPHOHYDROLASE"/>
    <property type="match status" value="1"/>
</dbReference>
<dbReference type="Gene3D" id="3.30.460.10">
    <property type="entry name" value="Beta Polymerase, domain 2"/>
    <property type="match status" value="1"/>
</dbReference>
<dbReference type="SMART" id="SM00954">
    <property type="entry name" value="RelA_SpoT"/>
    <property type="match status" value="1"/>
</dbReference>